<dbReference type="GO" id="GO:0005524">
    <property type="term" value="F:ATP binding"/>
    <property type="evidence" value="ECO:0007669"/>
    <property type="project" value="UniProtKB-UniRule"/>
</dbReference>
<evidence type="ECO:0000313" key="14">
    <source>
        <dbReference type="Proteomes" id="UP000198875"/>
    </source>
</evidence>
<proteinExistence type="inferred from homology"/>
<evidence type="ECO:0000256" key="8">
    <source>
        <dbReference type="ARBA" id="ARBA00023014"/>
    </source>
</evidence>
<dbReference type="Gene3D" id="3.30.300.130">
    <property type="entry name" value="Fe-S cluster assembly (FSCA)"/>
    <property type="match status" value="1"/>
</dbReference>
<sequence>MRIGGRWGRRNAGPDAKTRQRAPHVKSSQAFGVATIALLVLAGAVGAGAPPSPVTVPPVRAAVTPVAAVSPSLPNLSGPVVVSVERSPTAFHVAEPALSAPPPPMIVNAPGALGIPSIALSAYRNAEQKMAVAAPGCGISWNLLAGIGRIESGHAGGGAVDARGTAVQPIYGPSLDGTLPGNEVIISSSVGNRVTYARAMGPMQFLPGTWARYASDGDGDGIADPQNLFDSTLAAARYLCSGGLNLRDPSAVMAAILRYNNSVSYAQNVLGWAAAYATGVVPVDLPPITGPPPPLGDAHLEHPEGLGPNLPMNVNGLPIDDPMSRIPLIDFSQPQSVGQPPMFPWMMPPTPPRPRPSRPARRRRRHPPRADRLRLHSAVMSSHDSPGSKDDLTSAIRTALGKVIDPELRRPITELGMVKGIDVDPAGGVHVEIYLTTAACPKKTEISERVTAAVADVPGTGAVKVSLDVMNDEQRTELRKQLRGDAREPVIPFAQPDSLTRVYAVASGKGGVGKSTVTVNLAAAMAARGLSVGVLDADIHGHSIPRMMGSTDRPTQVESMILPPIAHEVKVISIAQFTEGNTPVVWRGPMLHRALQQFLADVYWGDLDVLLLDLPPGTGDVAISVAQLIPNAEIVVVTTPQLAAAEVAERAGSIAVQTRQRIVGVVENMSGLLLPDGSTMQVFGEGGGRQVAERLSRAVGADVPLLGQVPLDPALVAAGDSGTPIVLSAPDSPVAKELRGVADALSARRRGLAGMSLGLDPTRR</sequence>
<dbReference type="GO" id="GO:0046872">
    <property type="term" value="F:metal ion binding"/>
    <property type="evidence" value="ECO:0007669"/>
    <property type="project" value="UniProtKB-KW"/>
</dbReference>
<dbReference type="GO" id="GO:0140663">
    <property type="term" value="F:ATP-dependent FeS chaperone activity"/>
    <property type="evidence" value="ECO:0007669"/>
    <property type="project" value="InterPro"/>
</dbReference>
<feature type="domain" description="MIP18 family-like" evidence="11">
    <location>
        <begin position="394"/>
        <end position="466"/>
    </location>
</feature>
<reference evidence="13 14" key="1">
    <citation type="submission" date="2015-03" db="EMBL/GenBank/DDBJ databases">
        <authorList>
            <person name="Murphy D."/>
        </authorList>
    </citation>
    <scope>NUCLEOTIDE SEQUENCE [LARGE SCALE GENOMIC DNA]</scope>
    <source>
        <strain evidence="13 14">DSM 44277</strain>
    </source>
</reference>
<comment type="similarity">
    <text evidence="9">Belongs to the Mrp/NBP35 ATP-binding proteins family.</text>
</comment>
<feature type="domain" description="Transglycosylase SLT" evidence="12">
    <location>
        <begin position="196"/>
        <end position="245"/>
    </location>
</feature>
<dbReference type="InterPro" id="IPR027417">
    <property type="entry name" value="P-loop_NTPase"/>
</dbReference>
<dbReference type="CDD" id="cd02037">
    <property type="entry name" value="Mrp_NBP35"/>
    <property type="match status" value="1"/>
</dbReference>
<feature type="compositionally biased region" description="Pro residues" evidence="10">
    <location>
        <begin position="341"/>
        <end position="354"/>
    </location>
</feature>
<evidence type="ECO:0000256" key="9">
    <source>
        <dbReference type="HAMAP-Rule" id="MF_02040"/>
    </source>
</evidence>
<dbReference type="PROSITE" id="PS01215">
    <property type="entry name" value="MRP"/>
    <property type="match status" value="1"/>
</dbReference>
<dbReference type="InterPro" id="IPR019591">
    <property type="entry name" value="Mrp/NBP35_ATP-bd"/>
</dbReference>
<evidence type="ECO:0000256" key="7">
    <source>
        <dbReference type="ARBA" id="ARBA00023004"/>
    </source>
</evidence>
<dbReference type="Gene3D" id="3.40.50.300">
    <property type="entry name" value="P-loop containing nucleotide triphosphate hydrolases"/>
    <property type="match status" value="1"/>
</dbReference>
<dbReference type="HAMAP" id="MF_02040">
    <property type="entry name" value="Mrp_NBP35"/>
    <property type="match status" value="1"/>
</dbReference>
<gene>
    <name evidence="13" type="ORF">BN971_01597</name>
</gene>
<dbReference type="Pfam" id="PF10609">
    <property type="entry name" value="ParA"/>
    <property type="match status" value="1"/>
</dbReference>
<keyword evidence="5 9" id="KW-0378">Hydrolase</keyword>
<evidence type="ECO:0000256" key="10">
    <source>
        <dbReference type="SAM" id="MobiDB-lite"/>
    </source>
</evidence>
<accession>A0A0U0W7D1</accession>
<dbReference type="InterPro" id="IPR000808">
    <property type="entry name" value="Mrp-like_CS"/>
</dbReference>
<evidence type="ECO:0000259" key="12">
    <source>
        <dbReference type="Pfam" id="PF13406"/>
    </source>
</evidence>
<dbReference type="Pfam" id="PF13406">
    <property type="entry name" value="SLT_2"/>
    <property type="match status" value="1"/>
</dbReference>
<dbReference type="FunFam" id="3.40.50.300:FF:000304">
    <property type="entry name" value="Iron-sulfur cluster carrier protein"/>
    <property type="match status" value="1"/>
</dbReference>
<evidence type="ECO:0000256" key="6">
    <source>
        <dbReference type="ARBA" id="ARBA00022840"/>
    </source>
</evidence>
<feature type="region of interest" description="Disordered" evidence="10">
    <location>
        <begin position="339"/>
        <end position="391"/>
    </location>
</feature>
<dbReference type="Gene3D" id="1.10.530.10">
    <property type="match status" value="1"/>
</dbReference>
<evidence type="ECO:0000256" key="3">
    <source>
        <dbReference type="ARBA" id="ARBA00022723"/>
    </source>
</evidence>
<dbReference type="SUPFAM" id="SSF52540">
    <property type="entry name" value="P-loop containing nucleoside triphosphate hydrolases"/>
    <property type="match status" value="1"/>
</dbReference>
<dbReference type="InterPro" id="IPR031304">
    <property type="entry name" value="SLT_2"/>
</dbReference>
<dbReference type="Proteomes" id="UP000198875">
    <property type="component" value="Unassembled WGS sequence"/>
</dbReference>
<dbReference type="PANTHER" id="PTHR42961:SF2">
    <property type="entry name" value="IRON-SULFUR PROTEIN NUBPL"/>
    <property type="match status" value="1"/>
</dbReference>
<dbReference type="AlphaFoldDB" id="A0A0U0W7D1"/>
<keyword evidence="4 9" id="KW-0547">Nucleotide-binding</keyword>
<dbReference type="GO" id="GO:0016887">
    <property type="term" value="F:ATP hydrolysis activity"/>
    <property type="evidence" value="ECO:0007669"/>
    <property type="project" value="UniProtKB-UniRule"/>
</dbReference>
<dbReference type="InterPro" id="IPR044304">
    <property type="entry name" value="NUBPL-like"/>
</dbReference>
<evidence type="ECO:0000256" key="1">
    <source>
        <dbReference type="ARBA" id="ARBA00007352"/>
    </source>
</evidence>
<dbReference type="SUPFAM" id="SSF53955">
    <property type="entry name" value="Lysozyme-like"/>
    <property type="match status" value="1"/>
</dbReference>
<keyword evidence="6 9" id="KW-0067">ATP-binding</keyword>
<name>A0A0U0W7D1_MYCBE</name>
<dbReference type="Pfam" id="PF01883">
    <property type="entry name" value="FeS_assembly_P"/>
    <property type="match status" value="1"/>
</dbReference>
<dbReference type="InterPro" id="IPR023346">
    <property type="entry name" value="Lysozyme-like_dom_sf"/>
</dbReference>
<evidence type="ECO:0000259" key="11">
    <source>
        <dbReference type="Pfam" id="PF01883"/>
    </source>
</evidence>
<comment type="subunit">
    <text evidence="9">Homodimer.</text>
</comment>
<feature type="region of interest" description="Disordered" evidence="10">
    <location>
        <begin position="1"/>
        <end position="25"/>
    </location>
</feature>
<dbReference type="InterPro" id="IPR033756">
    <property type="entry name" value="YlxH/NBP35"/>
</dbReference>
<evidence type="ECO:0000313" key="13">
    <source>
        <dbReference type="EMBL" id="CPR09673.1"/>
    </source>
</evidence>
<comment type="similarity">
    <text evidence="1">In the N-terminal section; belongs to the MIP18 family.</text>
</comment>
<dbReference type="InterPro" id="IPR002744">
    <property type="entry name" value="MIP18-like"/>
</dbReference>
<evidence type="ECO:0000256" key="5">
    <source>
        <dbReference type="ARBA" id="ARBA00022801"/>
    </source>
</evidence>
<evidence type="ECO:0000256" key="2">
    <source>
        <dbReference type="ARBA" id="ARBA00008205"/>
    </source>
</evidence>
<comment type="similarity">
    <text evidence="2">In the C-terminal section; belongs to the Mrp/NBP35 ATP-binding proteins family.</text>
</comment>
<dbReference type="GO" id="GO:0016226">
    <property type="term" value="P:iron-sulfur cluster assembly"/>
    <property type="evidence" value="ECO:0007669"/>
    <property type="project" value="InterPro"/>
</dbReference>
<dbReference type="EMBL" id="CSTD01000001">
    <property type="protein sequence ID" value="CPR09673.1"/>
    <property type="molecule type" value="Genomic_DNA"/>
</dbReference>
<evidence type="ECO:0000256" key="4">
    <source>
        <dbReference type="ARBA" id="ARBA00022741"/>
    </source>
</evidence>
<dbReference type="GO" id="GO:0051539">
    <property type="term" value="F:4 iron, 4 sulfur cluster binding"/>
    <property type="evidence" value="ECO:0007669"/>
    <property type="project" value="TreeGrafter"/>
</dbReference>
<organism evidence="13 14">
    <name type="scientific">Mycobacterium bohemicum DSM 44277</name>
    <dbReference type="NCBI Taxonomy" id="1236609"/>
    <lineage>
        <taxon>Bacteria</taxon>
        <taxon>Bacillati</taxon>
        <taxon>Actinomycetota</taxon>
        <taxon>Actinomycetes</taxon>
        <taxon>Mycobacteriales</taxon>
        <taxon>Mycobacteriaceae</taxon>
        <taxon>Mycobacterium</taxon>
    </lineage>
</organism>
<keyword evidence="8 9" id="KW-0411">Iron-sulfur</keyword>
<keyword evidence="3 9" id="KW-0479">Metal-binding</keyword>
<keyword evidence="7 9" id="KW-0408">Iron</keyword>
<dbReference type="PANTHER" id="PTHR42961">
    <property type="entry name" value="IRON-SULFUR PROTEIN NUBPL"/>
    <property type="match status" value="1"/>
</dbReference>
<dbReference type="InterPro" id="IPR034904">
    <property type="entry name" value="FSCA_dom_sf"/>
</dbReference>
<feature type="compositionally biased region" description="Basic residues" evidence="10">
    <location>
        <begin position="355"/>
        <end position="367"/>
    </location>
</feature>
<dbReference type="SUPFAM" id="SSF117916">
    <property type="entry name" value="Fe-S cluster assembly (FSCA) domain-like"/>
    <property type="match status" value="1"/>
</dbReference>
<dbReference type="CDD" id="cd13399">
    <property type="entry name" value="Slt35-like"/>
    <property type="match status" value="1"/>
</dbReference>
<comment type="function">
    <text evidence="9">Binds and transfers iron-sulfur (Fe-S) clusters to target apoproteins. Can hydrolyze ATP.</text>
</comment>
<feature type="binding site" evidence="9">
    <location>
        <begin position="508"/>
        <end position="515"/>
    </location>
    <ligand>
        <name>ATP</name>
        <dbReference type="ChEBI" id="CHEBI:30616"/>
    </ligand>
</feature>
<protein>
    <recommendedName>
        <fullName evidence="9">Iron-sulfur cluster carrier protein</fullName>
    </recommendedName>
</protein>